<dbReference type="Gene3D" id="3.40.50.150">
    <property type="entry name" value="Vaccinia Virus protein VP39"/>
    <property type="match status" value="1"/>
</dbReference>
<dbReference type="GO" id="GO:0031515">
    <property type="term" value="C:tRNA (m1A) methyltransferase complex"/>
    <property type="evidence" value="ECO:0007669"/>
    <property type="project" value="InterPro"/>
</dbReference>
<dbReference type="InterPro" id="IPR029063">
    <property type="entry name" value="SAM-dependent_MTases_sf"/>
</dbReference>
<dbReference type="GeneID" id="96004732"/>
<gene>
    <name evidence="5" type="ORF">WHR41_03288</name>
</gene>
<evidence type="ECO:0000256" key="2">
    <source>
        <dbReference type="ARBA" id="ARBA00015963"/>
    </source>
</evidence>
<evidence type="ECO:0000313" key="5">
    <source>
        <dbReference type="EMBL" id="KAL1588134.1"/>
    </source>
</evidence>
<evidence type="ECO:0000256" key="4">
    <source>
        <dbReference type="SAM" id="MobiDB-lite"/>
    </source>
</evidence>
<evidence type="ECO:0000256" key="1">
    <source>
        <dbReference type="ARBA" id="ARBA00012796"/>
    </source>
</evidence>
<dbReference type="SUPFAM" id="SSF53335">
    <property type="entry name" value="S-adenosyl-L-methionine-dependent methyltransferases"/>
    <property type="match status" value="1"/>
</dbReference>
<sequence length="414" mass="46270">MSLPWHRYYRAGRGLKLPNHRCRHNSAGRPFAEGDYVILRQTRDRTAPPVYRGPLKAGGRIETHKGIIQQDDIIGNRVRELVRTATSRLGKAGQDFRIQDVTLDEHVRLSKRLVTPIYPADANLIVNLLDLHPDVYDAQNPADEKLEILEAGTGHGSLTIYISRAIHAANPPRPRPGPDEDAESMEAKILEWKNQRKAVLHTIDVAHQYSNHARKTIAAFRHGQYLHNIDFNVGSVSDWTSKALNDRESEPFLSHAFLDLPNADTHIETVAKALRVDGTLIVFNPSVTQVNECALKIKQDGIPLDLEKVVELGVNGGSGGREWDVRPVKPRAQKLQEAAETSAEQSEDRDSDMVEAQPEGEREQAQLAQEMTAPSDPEGKWSMVCRPKVGDRIVGGGFLGVFKKQRQRKESTDE</sequence>
<name>A0AB34KT11_9PEZI</name>
<keyword evidence="6" id="KW-1185">Reference proteome</keyword>
<dbReference type="Gene3D" id="3.10.330.20">
    <property type="match status" value="1"/>
</dbReference>
<evidence type="ECO:0000313" key="6">
    <source>
        <dbReference type="Proteomes" id="UP000803884"/>
    </source>
</evidence>
<dbReference type="EMBL" id="JAAQHG020000008">
    <property type="protein sequence ID" value="KAL1588134.1"/>
    <property type="molecule type" value="Genomic_DNA"/>
</dbReference>
<organism evidence="5 6">
    <name type="scientific">Cladosporium halotolerans</name>
    <dbReference type="NCBI Taxonomy" id="1052096"/>
    <lineage>
        <taxon>Eukaryota</taxon>
        <taxon>Fungi</taxon>
        <taxon>Dikarya</taxon>
        <taxon>Ascomycota</taxon>
        <taxon>Pezizomycotina</taxon>
        <taxon>Dothideomycetes</taxon>
        <taxon>Dothideomycetidae</taxon>
        <taxon>Cladosporiales</taxon>
        <taxon>Cladosporiaceae</taxon>
        <taxon>Cladosporium</taxon>
    </lineage>
</organism>
<dbReference type="PANTHER" id="PTHR12133:SF1">
    <property type="entry name" value="TRNA (ADENINE(58)-N(1))-METHYLTRANSFERASE, MITOCHONDRIAL"/>
    <property type="match status" value="1"/>
</dbReference>
<reference evidence="5 6" key="1">
    <citation type="journal article" date="2020" name="Microbiol. Resour. Announc.">
        <title>Draft Genome Sequence of a Cladosporium Species Isolated from the Mesophotic Ascidian Didemnum maculosum.</title>
        <authorList>
            <person name="Gioti A."/>
            <person name="Siaperas R."/>
            <person name="Nikolaivits E."/>
            <person name="Le Goff G."/>
            <person name="Ouazzani J."/>
            <person name="Kotoulas G."/>
            <person name="Topakas E."/>
        </authorList>
    </citation>
    <scope>NUCLEOTIDE SEQUENCE [LARGE SCALE GENOMIC DNA]</scope>
    <source>
        <strain evidence="5 6">TM138-S3</strain>
    </source>
</reference>
<dbReference type="GO" id="GO:0030488">
    <property type="term" value="P:tRNA methylation"/>
    <property type="evidence" value="ECO:0007669"/>
    <property type="project" value="InterPro"/>
</dbReference>
<feature type="region of interest" description="Disordered" evidence="4">
    <location>
        <begin position="319"/>
        <end position="383"/>
    </location>
</feature>
<dbReference type="PANTHER" id="PTHR12133">
    <property type="entry name" value="TRNA (ADENINE(58)-N(1))-METHYLTRANSFERASE"/>
    <property type="match status" value="1"/>
</dbReference>
<dbReference type="GO" id="GO:0005739">
    <property type="term" value="C:mitochondrion"/>
    <property type="evidence" value="ECO:0007669"/>
    <property type="project" value="TreeGrafter"/>
</dbReference>
<protein>
    <recommendedName>
        <fullName evidence="2">tRNA (adenine(58)-N(1))-methyltransferase catalytic subunit TRM61</fullName>
        <ecNumber evidence="1">2.1.1.220</ecNumber>
    </recommendedName>
    <alternativeName>
        <fullName evidence="3">tRNA(m1A58)-methyltransferase subunit TRM61</fullName>
    </alternativeName>
</protein>
<dbReference type="Proteomes" id="UP000803884">
    <property type="component" value="Unassembled WGS sequence"/>
</dbReference>
<comment type="caution">
    <text evidence="5">The sequence shown here is derived from an EMBL/GenBank/DDBJ whole genome shotgun (WGS) entry which is preliminary data.</text>
</comment>
<dbReference type="GO" id="GO:0160107">
    <property type="term" value="F:tRNA (adenine(58)-N1)-methyltransferase activity"/>
    <property type="evidence" value="ECO:0007669"/>
    <property type="project" value="UniProtKB-EC"/>
</dbReference>
<proteinExistence type="predicted"/>
<dbReference type="PROSITE" id="PS51620">
    <property type="entry name" value="SAM_TRM61"/>
    <property type="match status" value="1"/>
</dbReference>
<evidence type="ECO:0000256" key="3">
    <source>
        <dbReference type="ARBA" id="ARBA00033309"/>
    </source>
</evidence>
<dbReference type="InterPro" id="IPR014816">
    <property type="entry name" value="tRNA_MeTrfase_Gcd14"/>
</dbReference>
<dbReference type="EC" id="2.1.1.220" evidence="1"/>
<dbReference type="RefSeq" id="XP_069231239.1">
    <property type="nucleotide sequence ID" value="XM_069371894.1"/>
</dbReference>
<dbReference type="AlphaFoldDB" id="A0AB34KT11"/>
<accession>A0AB34KT11</accession>